<dbReference type="Pfam" id="PF03992">
    <property type="entry name" value="ABM"/>
    <property type="match status" value="2"/>
</dbReference>
<evidence type="ECO:0000256" key="1">
    <source>
        <dbReference type="SAM" id="MobiDB-lite"/>
    </source>
</evidence>
<keyword evidence="4" id="KW-1185">Reference proteome</keyword>
<dbReference type="RefSeq" id="WP_344018646.1">
    <property type="nucleotide sequence ID" value="NZ_BAAAJK010000004.1"/>
</dbReference>
<dbReference type="SUPFAM" id="SSF54909">
    <property type="entry name" value="Dimeric alpha+beta barrel"/>
    <property type="match status" value="2"/>
</dbReference>
<comment type="caution">
    <text evidence="3">The sequence shown here is derived from an EMBL/GenBank/DDBJ whole genome shotgun (WGS) entry which is preliminary data.</text>
</comment>
<dbReference type="EMBL" id="BAAAJK010000004">
    <property type="protein sequence ID" value="GAA1382206.1"/>
    <property type="molecule type" value="Genomic_DNA"/>
</dbReference>
<gene>
    <name evidence="3" type="ORF">GCM10009613_09590</name>
</gene>
<dbReference type="InterPro" id="IPR011008">
    <property type="entry name" value="Dimeric_a/b-barrel"/>
</dbReference>
<feature type="region of interest" description="Disordered" evidence="1">
    <location>
        <begin position="128"/>
        <end position="149"/>
    </location>
</feature>
<evidence type="ECO:0000259" key="2">
    <source>
        <dbReference type="Pfam" id="PF03992"/>
    </source>
</evidence>
<sequence length="247" mass="27370">MTVRVLHERESVDSTDDDLVSWAARSRAAQGCTEAAVFRAVDAPERVVVLELWSDEAAYAANWAAVREEKTTRALLSAPAPGDAAAGSEFYRHARFDRADGVWVPEGRGEEPRTIRWPSSGAVRAISLSSSDPADHGPWPGSPEAAAETRREPGCLQFRAYRGLEHPQDIVLLELWTDQIRYDLHWRLRLEARASGAVAGGGNRSGVPRGIGANGMEFYHHRSFVHLYDRWAPEESDAWSQTVVWPA</sequence>
<proteinExistence type="predicted"/>
<feature type="domain" description="ABM" evidence="2">
    <location>
        <begin position="24"/>
        <end position="61"/>
    </location>
</feature>
<evidence type="ECO:0000313" key="4">
    <source>
        <dbReference type="Proteomes" id="UP001501414"/>
    </source>
</evidence>
<dbReference type="InterPro" id="IPR007138">
    <property type="entry name" value="ABM_dom"/>
</dbReference>
<evidence type="ECO:0000313" key="3">
    <source>
        <dbReference type="EMBL" id="GAA1382206.1"/>
    </source>
</evidence>
<name>A0ABN1XKI4_9PSEU</name>
<reference evidence="3 4" key="1">
    <citation type="journal article" date="2019" name="Int. J. Syst. Evol. Microbiol.">
        <title>The Global Catalogue of Microorganisms (GCM) 10K type strain sequencing project: providing services to taxonomists for standard genome sequencing and annotation.</title>
        <authorList>
            <consortium name="The Broad Institute Genomics Platform"/>
            <consortium name="The Broad Institute Genome Sequencing Center for Infectious Disease"/>
            <person name="Wu L."/>
            <person name="Ma J."/>
        </authorList>
    </citation>
    <scope>NUCLEOTIDE SEQUENCE [LARGE SCALE GENOMIC DNA]</scope>
    <source>
        <strain evidence="3 4">JCM 11896</strain>
    </source>
</reference>
<feature type="domain" description="ABM" evidence="2">
    <location>
        <begin position="145"/>
        <end position="185"/>
    </location>
</feature>
<dbReference type="Proteomes" id="UP001501414">
    <property type="component" value="Unassembled WGS sequence"/>
</dbReference>
<dbReference type="Gene3D" id="3.30.70.100">
    <property type="match status" value="2"/>
</dbReference>
<organism evidence="3 4">
    <name type="scientific">Pseudonocardia kongjuensis</name>
    <dbReference type="NCBI Taxonomy" id="102227"/>
    <lineage>
        <taxon>Bacteria</taxon>
        <taxon>Bacillati</taxon>
        <taxon>Actinomycetota</taxon>
        <taxon>Actinomycetes</taxon>
        <taxon>Pseudonocardiales</taxon>
        <taxon>Pseudonocardiaceae</taxon>
        <taxon>Pseudonocardia</taxon>
    </lineage>
</organism>
<accession>A0ABN1XKI4</accession>
<protein>
    <recommendedName>
        <fullName evidence="2">ABM domain-containing protein</fullName>
    </recommendedName>
</protein>